<evidence type="ECO:0000256" key="3">
    <source>
        <dbReference type="ARBA" id="ARBA00023242"/>
    </source>
</evidence>
<reference evidence="7 8" key="1">
    <citation type="journal article" date="2011" name="Proc. Natl. Acad. Sci. U.S.A.">
        <title>Comparative genomics of xylose-fermenting fungi for enhanced biofuel production.</title>
        <authorList>
            <person name="Wohlbach D.J."/>
            <person name="Kuo A."/>
            <person name="Sato T.K."/>
            <person name="Potts K.M."/>
            <person name="Salamov A.A."/>
            <person name="LaButti K.M."/>
            <person name="Sun H."/>
            <person name="Clum A."/>
            <person name="Pangilinan J.L."/>
            <person name="Lindquist E.A."/>
            <person name="Lucas S."/>
            <person name="Lapidus A."/>
            <person name="Jin M."/>
            <person name="Gunawan C."/>
            <person name="Balan V."/>
            <person name="Dale B.E."/>
            <person name="Jeffries T.W."/>
            <person name="Zinkel R."/>
            <person name="Barry K.W."/>
            <person name="Grigoriev I.V."/>
            <person name="Gasch A.P."/>
        </authorList>
    </citation>
    <scope>NUCLEOTIDE SEQUENCE [LARGE SCALE GENOMIC DNA]</scope>
    <source>
        <strain evidence="8">NRRL Y-27907 / 11-Y1</strain>
    </source>
</reference>
<dbReference type="InterPro" id="IPR008422">
    <property type="entry name" value="KN_HD"/>
</dbReference>
<dbReference type="OrthoDB" id="10056939at2759"/>
<evidence type="ECO:0000256" key="1">
    <source>
        <dbReference type="ARBA" id="ARBA00023125"/>
    </source>
</evidence>
<dbReference type="Gene3D" id="1.10.10.60">
    <property type="entry name" value="Homeodomain-like"/>
    <property type="match status" value="1"/>
</dbReference>
<dbReference type="GO" id="GO:0005634">
    <property type="term" value="C:nucleus"/>
    <property type="evidence" value="ECO:0007669"/>
    <property type="project" value="UniProtKB-SubCell"/>
</dbReference>
<keyword evidence="1 4" id="KW-0238">DNA-binding</keyword>
<dbReference type="eggNOG" id="KOG0773">
    <property type="taxonomic scope" value="Eukaryota"/>
</dbReference>
<feature type="region of interest" description="Disordered" evidence="5">
    <location>
        <begin position="56"/>
        <end position="91"/>
    </location>
</feature>
<sequence length="266" mass="29901">MHLNEIINEGPSPPRPVVLPTVSPSSNISLPPISDILSISQLPPVSALQQTATAVQYPKIQQQQQQQQPPPPPPPMPMSAPPAPPGAVPSQYALPSITQQQMVMTPIPPQSLGTPTNTNYKYYYDYYPSESTLDRSPISHHASPVFYTTSQAGAIGLPSLQVQPFLRHNSYPCKDNHRRRNDDSDDGSISPPPIKRKTRNNLPKEITFILLKWLNDHLNHPYPNSFEKNQLMMATGLNQQQLSNWFINARRRKIKSLKEQKRLNLV</sequence>
<dbReference type="PROSITE" id="PS50071">
    <property type="entry name" value="HOMEOBOX_2"/>
    <property type="match status" value="1"/>
</dbReference>
<keyword evidence="3 4" id="KW-0539">Nucleus</keyword>
<dbReference type="KEGG" id="spaa:SPAPADRAFT_63770"/>
<evidence type="ECO:0000256" key="5">
    <source>
        <dbReference type="SAM" id="MobiDB-lite"/>
    </source>
</evidence>
<dbReference type="PANTHER" id="PTHR11850">
    <property type="entry name" value="HOMEOBOX PROTEIN TRANSCRIPTION FACTORS"/>
    <property type="match status" value="1"/>
</dbReference>
<dbReference type="HOGENOM" id="CLU_066267_0_0_1"/>
<proteinExistence type="predicted"/>
<dbReference type="EMBL" id="GL996506">
    <property type="protein sequence ID" value="EGW30163.1"/>
    <property type="molecule type" value="Genomic_DNA"/>
</dbReference>
<feature type="compositionally biased region" description="Pro residues" evidence="5">
    <location>
        <begin position="68"/>
        <end position="87"/>
    </location>
</feature>
<organism evidence="8">
    <name type="scientific">Spathaspora passalidarum (strain NRRL Y-27907 / 11-Y1)</name>
    <dbReference type="NCBI Taxonomy" id="619300"/>
    <lineage>
        <taxon>Eukaryota</taxon>
        <taxon>Fungi</taxon>
        <taxon>Dikarya</taxon>
        <taxon>Ascomycota</taxon>
        <taxon>Saccharomycotina</taxon>
        <taxon>Pichiomycetes</taxon>
        <taxon>Debaryomycetaceae</taxon>
        <taxon>Spathaspora</taxon>
    </lineage>
</organism>
<dbReference type="InterPro" id="IPR001356">
    <property type="entry name" value="HD"/>
</dbReference>
<feature type="region of interest" description="Disordered" evidence="5">
    <location>
        <begin position="168"/>
        <end position="199"/>
    </location>
</feature>
<dbReference type="SUPFAM" id="SSF46689">
    <property type="entry name" value="Homeodomain-like"/>
    <property type="match status" value="1"/>
</dbReference>
<dbReference type="RefSeq" id="XP_007377929.1">
    <property type="nucleotide sequence ID" value="XM_007377867.1"/>
</dbReference>
<feature type="DNA-binding region" description="Homeobox" evidence="4">
    <location>
        <begin position="195"/>
        <end position="257"/>
    </location>
</feature>
<dbReference type="InterPro" id="IPR009057">
    <property type="entry name" value="Homeodomain-like_sf"/>
</dbReference>
<dbReference type="SMART" id="SM00389">
    <property type="entry name" value="HOX"/>
    <property type="match status" value="1"/>
</dbReference>
<dbReference type="GO" id="GO:0003677">
    <property type="term" value="F:DNA binding"/>
    <property type="evidence" value="ECO:0007669"/>
    <property type="project" value="UniProtKB-UniRule"/>
</dbReference>
<evidence type="ECO:0000313" key="7">
    <source>
        <dbReference type="EMBL" id="EGW30163.1"/>
    </source>
</evidence>
<dbReference type="InParanoid" id="G3AVE4"/>
<protein>
    <recommendedName>
        <fullName evidence="6">Homeobox domain-containing protein</fullName>
    </recommendedName>
</protein>
<dbReference type="GO" id="GO:0006355">
    <property type="term" value="P:regulation of DNA-templated transcription"/>
    <property type="evidence" value="ECO:0007669"/>
    <property type="project" value="InterPro"/>
</dbReference>
<feature type="region of interest" description="Disordered" evidence="5">
    <location>
        <begin position="1"/>
        <end position="20"/>
    </location>
</feature>
<comment type="subcellular location">
    <subcellularLocation>
        <location evidence="4">Nucleus</location>
    </subcellularLocation>
</comment>
<keyword evidence="2 4" id="KW-0371">Homeobox</keyword>
<feature type="domain" description="Homeobox" evidence="6">
    <location>
        <begin position="193"/>
        <end position="256"/>
    </location>
</feature>
<evidence type="ECO:0000313" key="8">
    <source>
        <dbReference type="Proteomes" id="UP000000709"/>
    </source>
</evidence>
<dbReference type="CDD" id="cd00086">
    <property type="entry name" value="homeodomain"/>
    <property type="match status" value="1"/>
</dbReference>
<keyword evidence="8" id="KW-1185">Reference proteome</keyword>
<dbReference type="AlphaFoldDB" id="G3AVE4"/>
<dbReference type="STRING" id="619300.G3AVE4"/>
<dbReference type="Proteomes" id="UP000000709">
    <property type="component" value="Unassembled WGS sequence"/>
</dbReference>
<dbReference type="Pfam" id="PF05920">
    <property type="entry name" value="Homeobox_KN"/>
    <property type="match status" value="1"/>
</dbReference>
<gene>
    <name evidence="7" type="ORF">SPAPADRAFT_63770</name>
</gene>
<dbReference type="GeneID" id="18874908"/>
<evidence type="ECO:0000259" key="6">
    <source>
        <dbReference type="PROSITE" id="PS50071"/>
    </source>
</evidence>
<accession>G3AVE4</accession>
<evidence type="ECO:0000256" key="4">
    <source>
        <dbReference type="PROSITE-ProRule" id="PRU00108"/>
    </source>
</evidence>
<evidence type="ECO:0000256" key="2">
    <source>
        <dbReference type="ARBA" id="ARBA00023155"/>
    </source>
</evidence>
<name>G3AVE4_SPAPN</name>
<dbReference type="OMA" id="NQLMMAT"/>
<dbReference type="InterPro" id="IPR050224">
    <property type="entry name" value="TALE_homeobox"/>
</dbReference>